<feature type="non-terminal residue" evidence="1">
    <location>
        <position position="1"/>
    </location>
</feature>
<organism evidence="1 2">
    <name type="scientific">Mucuna pruriens</name>
    <name type="common">Velvet bean</name>
    <name type="synonym">Dolichos pruriens</name>
    <dbReference type="NCBI Taxonomy" id="157652"/>
    <lineage>
        <taxon>Eukaryota</taxon>
        <taxon>Viridiplantae</taxon>
        <taxon>Streptophyta</taxon>
        <taxon>Embryophyta</taxon>
        <taxon>Tracheophyta</taxon>
        <taxon>Spermatophyta</taxon>
        <taxon>Magnoliopsida</taxon>
        <taxon>eudicotyledons</taxon>
        <taxon>Gunneridae</taxon>
        <taxon>Pentapetalae</taxon>
        <taxon>rosids</taxon>
        <taxon>fabids</taxon>
        <taxon>Fabales</taxon>
        <taxon>Fabaceae</taxon>
        <taxon>Papilionoideae</taxon>
        <taxon>50 kb inversion clade</taxon>
        <taxon>NPAAA clade</taxon>
        <taxon>indigoferoid/millettioid clade</taxon>
        <taxon>Phaseoleae</taxon>
        <taxon>Mucuna</taxon>
    </lineage>
</organism>
<dbReference type="EMBL" id="QJKJ01010201">
    <property type="protein sequence ID" value="RDX74381.1"/>
    <property type="molecule type" value="Genomic_DNA"/>
</dbReference>
<evidence type="ECO:0008006" key="3">
    <source>
        <dbReference type="Google" id="ProtNLM"/>
    </source>
</evidence>
<gene>
    <name evidence="1" type="ORF">CR513_45882</name>
</gene>
<proteinExistence type="predicted"/>
<sequence length="140" mass="16904">MENRGYAVNRPPLFKGQNYDYWKQRMITFFMLVILIWDVVEHGDYISFQDDGTDLPRSLWNETQKMRLPRIHPPEPLKLRDPLMKPQKMKEKAKKKKPIFGKKKSLMATWEDLDLHLKKENKKKTYVSWKTLLQKVKKKT</sequence>
<dbReference type="Proteomes" id="UP000257109">
    <property type="component" value="Unassembled WGS sequence"/>
</dbReference>
<name>A0A371F7W1_MUCPR</name>
<evidence type="ECO:0000313" key="1">
    <source>
        <dbReference type="EMBL" id="RDX74381.1"/>
    </source>
</evidence>
<accession>A0A371F7W1</accession>
<keyword evidence="2" id="KW-1185">Reference proteome</keyword>
<dbReference type="OrthoDB" id="1288219at2759"/>
<comment type="caution">
    <text evidence="1">The sequence shown here is derived from an EMBL/GenBank/DDBJ whole genome shotgun (WGS) entry which is preliminary data.</text>
</comment>
<dbReference type="AlphaFoldDB" id="A0A371F7W1"/>
<protein>
    <recommendedName>
        <fullName evidence="3">DUF4219 domain-containing protein</fullName>
    </recommendedName>
</protein>
<evidence type="ECO:0000313" key="2">
    <source>
        <dbReference type="Proteomes" id="UP000257109"/>
    </source>
</evidence>
<reference evidence="1" key="1">
    <citation type="submission" date="2018-05" db="EMBL/GenBank/DDBJ databases">
        <title>Draft genome of Mucuna pruriens seed.</title>
        <authorList>
            <person name="Nnadi N.E."/>
            <person name="Vos R."/>
            <person name="Hasami M.H."/>
            <person name="Devisetty U.K."/>
            <person name="Aguiy J.C."/>
        </authorList>
    </citation>
    <scope>NUCLEOTIDE SEQUENCE [LARGE SCALE GENOMIC DNA]</scope>
    <source>
        <strain evidence="1">JCA_2017</strain>
    </source>
</reference>